<dbReference type="AlphaFoldDB" id="A0A367YVA5"/>
<dbReference type="InterPro" id="IPR050463">
    <property type="entry name" value="Gfo/Idh/MocA_oxidrdct_glycsds"/>
</dbReference>
<evidence type="ECO:0000256" key="1">
    <source>
        <dbReference type="ARBA" id="ARBA00023002"/>
    </source>
</evidence>
<sequence length="338" mass="36245">MDRVRWGIIGVGDVTERKSGPAFQQAERSELVAVMRRDAAKAEDWARRHGVGRWYADADALIADPEVDAVYVATPPDSHADYAQRVAAAGKPVYVEKPMARDAAECDAMVAAAERAGTGLWVAYYRRALPRFRRVRELLATGRVGRPRSVLVRTQQPARSGGELPWREQPEVSGGGYLVDLGSHTLDLLDWLFGPVTEVTGGATSTASTDDATAPRAEDQVTATLAFASGVRGVGLWDFAAAERVDRVEVVGDGGSLVFSCFGSEPLRLLADGREELVRTEHPDPVQLPLVQSVVDELTGHGTCPSTGRTALRTAQVLDALLADHRAAEAARLAAATP</sequence>
<dbReference type="Proteomes" id="UP000252770">
    <property type="component" value="Unassembled WGS sequence"/>
</dbReference>
<dbReference type="GO" id="GO:0000166">
    <property type="term" value="F:nucleotide binding"/>
    <property type="evidence" value="ECO:0007669"/>
    <property type="project" value="InterPro"/>
</dbReference>
<dbReference type="SUPFAM" id="SSF55347">
    <property type="entry name" value="Glyceraldehyde-3-phosphate dehydrogenase-like, C-terminal domain"/>
    <property type="match status" value="1"/>
</dbReference>
<evidence type="ECO:0000259" key="2">
    <source>
        <dbReference type="Pfam" id="PF01408"/>
    </source>
</evidence>
<reference evidence="4 5" key="1">
    <citation type="submission" date="2018-07" db="EMBL/GenBank/DDBJ databases">
        <title>Desertimonas flava gen. nov. sp. nov.</title>
        <authorList>
            <person name="Liu S."/>
        </authorList>
    </citation>
    <scope>NUCLEOTIDE SEQUENCE [LARGE SCALE GENOMIC DNA]</scope>
    <source>
        <strain evidence="4 5">16Sb5-5</strain>
    </source>
</reference>
<dbReference type="Gene3D" id="3.30.360.10">
    <property type="entry name" value="Dihydrodipicolinate Reductase, domain 2"/>
    <property type="match status" value="1"/>
</dbReference>
<feature type="domain" description="Gfo/Idh/MocA-like oxidoreductase N-terminal" evidence="2">
    <location>
        <begin position="4"/>
        <end position="124"/>
    </location>
</feature>
<accession>A0A367YVA5</accession>
<dbReference type="SUPFAM" id="SSF51735">
    <property type="entry name" value="NAD(P)-binding Rossmann-fold domains"/>
    <property type="match status" value="1"/>
</dbReference>
<proteinExistence type="predicted"/>
<evidence type="ECO:0000313" key="4">
    <source>
        <dbReference type="EMBL" id="RCK69740.1"/>
    </source>
</evidence>
<gene>
    <name evidence="4" type="ORF">DT076_09910</name>
</gene>
<protein>
    <submittedName>
        <fullName evidence="4">Gfo/Idh/MocA family oxidoreductase</fullName>
    </submittedName>
</protein>
<comment type="caution">
    <text evidence="4">The sequence shown here is derived from an EMBL/GenBank/DDBJ whole genome shotgun (WGS) entry which is preliminary data.</text>
</comment>
<dbReference type="InterPro" id="IPR055170">
    <property type="entry name" value="GFO_IDH_MocA-like_dom"/>
</dbReference>
<name>A0A367YVA5_9ACTN</name>
<dbReference type="PANTHER" id="PTHR43818:SF11">
    <property type="entry name" value="BCDNA.GH03377"/>
    <property type="match status" value="1"/>
</dbReference>
<dbReference type="Gene3D" id="3.40.50.720">
    <property type="entry name" value="NAD(P)-binding Rossmann-like Domain"/>
    <property type="match status" value="1"/>
</dbReference>
<dbReference type="RefSeq" id="WP_114126500.1">
    <property type="nucleotide sequence ID" value="NZ_QOUI01000005.1"/>
</dbReference>
<organism evidence="4 5">
    <name type="scientific">Desertihabitans brevis</name>
    <dbReference type="NCBI Taxonomy" id="2268447"/>
    <lineage>
        <taxon>Bacteria</taxon>
        <taxon>Bacillati</taxon>
        <taxon>Actinomycetota</taxon>
        <taxon>Actinomycetes</taxon>
        <taxon>Propionibacteriales</taxon>
        <taxon>Propionibacteriaceae</taxon>
        <taxon>Desertihabitans</taxon>
    </lineage>
</organism>
<dbReference type="Pfam" id="PF22725">
    <property type="entry name" value="GFO_IDH_MocA_C3"/>
    <property type="match status" value="1"/>
</dbReference>
<keyword evidence="5" id="KW-1185">Reference proteome</keyword>
<dbReference type="EMBL" id="QOUI01000005">
    <property type="protein sequence ID" value="RCK69740.1"/>
    <property type="molecule type" value="Genomic_DNA"/>
</dbReference>
<dbReference type="PANTHER" id="PTHR43818">
    <property type="entry name" value="BCDNA.GH03377"/>
    <property type="match status" value="1"/>
</dbReference>
<evidence type="ECO:0000313" key="5">
    <source>
        <dbReference type="Proteomes" id="UP000252770"/>
    </source>
</evidence>
<keyword evidence="1" id="KW-0560">Oxidoreductase</keyword>
<dbReference type="InterPro" id="IPR036291">
    <property type="entry name" value="NAD(P)-bd_dom_sf"/>
</dbReference>
<evidence type="ECO:0000259" key="3">
    <source>
        <dbReference type="Pfam" id="PF22725"/>
    </source>
</evidence>
<feature type="domain" description="GFO/IDH/MocA-like oxidoreductase" evidence="3">
    <location>
        <begin position="132"/>
        <end position="257"/>
    </location>
</feature>
<dbReference type="GO" id="GO:0016491">
    <property type="term" value="F:oxidoreductase activity"/>
    <property type="evidence" value="ECO:0007669"/>
    <property type="project" value="UniProtKB-KW"/>
</dbReference>
<dbReference type="Pfam" id="PF01408">
    <property type="entry name" value="GFO_IDH_MocA"/>
    <property type="match status" value="1"/>
</dbReference>
<dbReference type="InterPro" id="IPR000683">
    <property type="entry name" value="Gfo/Idh/MocA-like_OxRdtase_N"/>
</dbReference>